<dbReference type="InterPro" id="IPR036152">
    <property type="entry name" value="Asp/glu_Ase-like_sf"/>
</dbReference>
<dbReference type="OrthoDB" id="542841at2759"/>
<dbReference type="FunFam" id="3.40.50.40:FF:000001">
    <property type="entry name" value="L-asparaginase 1"/>
    <property type="match status" value="1"/>
</dbReference>
<dbReference type="PROSITE" id="PS51732">
    <property type="entry name" value="ASN_GLN_ASE_3"/>
    <property type="match status" value="1"/>
</dbReference>
<dbReference type="GO" id="GO:0004067">
    <property type="term" value="F:asparaginase activity"/>
    <property type="evidence" value="ECO:0007669"/>
    <property type="project" value="UniProtKB-UniRule"/>
</dbReference>
<dbReference type="EC" id="3.5.1.1" evidence="1"/>
<dbReference type="PIRSF" id="PIRSF001220">
    <property type="entry name" value="L-ASNase_gatD"/>
    <property type="match status" value="1"/>
</dbReference>
<accession>A0A8S4AHK1</accession>
<sequence length="653" mass="70802">MADTNGGSITPLARELSQPRLASAYDASPTGPQLHPCRMRKLSSCASLDKTEPGRSPCAAEARVLVLNTGGTIGMTLHDNVLAPKANALVESLRKLPILHDEVYAQQTGLYEYYGHETTLVLPLSKSKKRIVYTILEYNPLLDSSNMTTEDWVKIGKDIEKNYESYDGFVVLHGTDTMAYTASALSFMCEHLGKPVVLTGSQVPIYELKNDGRDNLLGALLIAGQFVIPEVCLYFYNKLYRGNRVTKVDAGSFNAFASPNLAPLAIAEVDITINWDTVWRANTTAKFQVSTQLNRNVGLLRLFPGITASSVNAFLQAPMRGVVLETYGSGNAPDNRPDLLAVLKKATDDGVIMINCTQCLKGTVSASYATGQVLAEAGLIAGGDMTPEAALSKLSYVLAKNELDLSAKKKLMAQNLRGEMTNEFQGSQLCLSNSHFIQLIAKTLSISCREELAAIRNALTPPLACAAAKSGDIEALDALREMGSNLCLGDYDGRTPLHVAASDGHLKMVQYLLENGASVHAKDRYGDTPLSNAVRFRQKDTVKLLRKTGAHLSRDQLEEAGSELCSLAVSGDLEGLENWSLAGADLSKPGYDGRTAIQVAEAAGRREVMAFLVQLINNKPQRFFGDFREYDKYDDDDDEGGLVIEFTAPPAGR</sequence>
<dbReference type="InterPro" id="IPR006034">
    <property type="entry name" value="Asparaginase/glutaminase-like"/>
</dbReference>
<evidence type="ECO:0000256" key="6">
    <source>
        <dbReference type="PIRSR" id="PIRSR001220-2"/>
    </source>
</evidence>
<dbReference type="FunFam" id="3.40.50.1170:FF:000003">
    <property type="entry name" value="60 kDa lysophospholipase"/>
    <property type="match status" value="1"/>
</dbReference>
<dbReference type="PROSITE" id="PS50297">
    <property type="entry name" value="ANK_REP_REGION"/>
    <property type="match status" value="1"/>
</dbReference>
<keyword evidence="2" id="KW-0677">Repeat</keyword>
<dbReference type="SUPFAM" id="SSF53774">
    <property type="entry name" value="Glutaminase/Asparaginase"/>
    <property type="match status" value="1"/>
</dbReference>
<evidence type="ECO:0000256" key="5">
    <source>
        <dbReference type="ARBA" id="ARBA00061199"/>
    </source>
</evidence>
<feature type="repeat" description="ANK" evidence="7">
    <location>
        <begin position="492"/>
        <end position="524"/>
    </location>
</feature>
<dbReference type="SUPFAM" id="SSF48403">
    <property type="entry name" value="Ankyrin repeat"/>
    <property type="match status" value="1"/>
</dbReference>
<keyword evidence="12" id="KW-1185">Reference proteome</keyword>
<dbReference type="EMBL" id="CAJRST010002224">
    <property type="protein sequence ID" value="CAG5866400.1"/>
    <property type="molecule type" value="Genomic_DNA"/>
</dbReference>
<dbReference type="InterPro" id="IPR027473">
    <property type="entry name" value="L-asparaginase_C"/>
</dbReference>
<evidence type="ECO:0000259" key="10">
    <source>
        <dbReference type="Pfam" id="PF17763"/>
    </source>
</evidence>
<keyword evidence="4 7" id="KW-0040">ANK repeat</keyword>
<dbReference type="InterPro" id="IPR040919">
    <property type="entry name" value="Asparaginase_C"/>
</dbReference>
<dbReference type="PROSITE" id="PS00917">
    <property type="entry name" value="ASN_GLN_ASE_2"/>
    <property type="match status" value="1"/>
</dbReference>
<dbReference type="InterPro" id="IPR037152">
    <property type="entry name" value="L-asparaginase_N_sf"/>
</dbReference>
<organism evidence="11 12">
    <name type="scientific">Menidia menidia</name>
    <name type="common">Atlantic silverside</name>
    <dbReference type="NCBI Taxonomy" id="238744"/>
    <lineage>
        <taxon>Eukaryota</taxon>
        <taxon>Metazoa</taxon>
        <taxon>Chordata</taxon>
        <taxon>Craniata</taxon>
        <taxon>Vertebrata</taxon>
        <taxon>Euteleostomi</taxon>
        <taxon>Actinopterygii</taxon>
        <taxon>Neopterygii</taxon>
        <taxon>Teleostei</taxon>
        <taxon>Neoteleostei</taxon>
        <taxon>Acanthomorphata</taxon>
        <taxon>Ovalentaria</taxon>
        <taxon>Atherinomorphae</taxon>
        <taxon>Atheriniformes</taxon>
        <taxon>Atherinopsidae</taxon>
        <taxon>Menidiinae</taxon>
        <taxon>Menidia</taxon>
    </lineage>
</organism>
<comment type="caution">
    <text evidence="11">The sequence shown here is derived from an EMBL/GenBank/DDBJ whole genome shotgun (WGS) entry which is preliminary data.</text>
</comment>
<dbReference type="PRINTS" id="PR00139">
    <property type="entry name" value="ASNGLNASE"/>
</dbReference>
<dbReference type="InterPro" id="IPR027475">
    <property type="entry name" value="Asparaginase/glutaminase_AS2"/>
</dbReference>
<evidence type="ECO:0000256" key="7">
    <source>
        <dbReference type="PROSITE-ProRule" id="PRU00023"/>
    </source>
</evidence>
<dbReference type="PROSITE" id="PS50088">
    <property type="entry name" value="ANK_REPEAT"/>
    <property type="match status" value="1"/>
</dbReference>
<dbReference type="InterPro" id="IPR002110">
    <property type="entry name" value="Ankyrin_rpt"/>
</dbReference>
<keyword evidence="3" id="KW-0378">Hydrolase</keyword>
<reference evidence="11" key="1">
    <citation type="submission" date="2021-05" db="EMBL/GenBank/DDBJ databases">
        <authorList>
            <person name="Tigano A."/>
        </authorList>
    </citation>
    <scope>NUCLEOTIDE SEQUENCE</scope>
</reference>
<evidence type="ECO:0000256" key="8">
    <source>
        <dbReference type="PROSITE-ProRule" id="PRU10100"/>
    </source>
</evidence>
<dbReference type="PANTHER" id="PTHR11707">
    <property type="entry name" value="L-ASPARAGINASE"/>
    <property type="match status" value="1"/>
</dbReference>
<dbReference type="PIRSF" id="PIRSF500176">
    <property type="entry name" value="L_ASNase"/>
    <property type="match status" value="1"/>
</dbReference>
<protein>
    <recommendedName>
        <fullName evidence="1">asparaginase</fullName>
        <ecNumber evidence="1">3.5.1.1</ecNumber>
    </recommendedName>
</protein>
<dbReference type="GO" id="GO:0009066">
    <property type="term" value="P:aspartate family amino acid metabolic process"/>
    <property type="evidence" value="ECO:0007669"/>
    <property type="project" value="UniProtKB-ARBA"/>
</dbReference>
<feature type="binding site" evidence="6">
    <location>
        <begin position="175"/>
        <end position="176"/>
    </location>
    <ligand>
        <name>substrate</name>
    </ligand>
</feature>
<dbReference type="SFLD" id="SFLDS00057">
    <property type="entry name" value="Glutaminase/Asparaginase"/>
    <property type="match status" value="1"/>
</dbReference>
<dbReference type="FunFam" id="1.25.40.20:FF:000297">
    <property type="entry name" value="Asparaginase homolog (S. cerevisiae)"/>
    <property type="match status" value="1"/>
</dbReference>
<dbReference type="Pfam" id="PF17763">
    <property type="entry name" value="Asparaginase_C"/>
    <property type="match status" value="1"/>
</dbReference>
<dbReference type="InterPro" id="IPR036770">
    <property type="entry name" value="Ankyrin_rpt-contain_sf"/>
</dbReference>
<gene>
    <name evidence="11" type="ORF">MMEN_LOCUS3133</name>
</gene>
<dbReference type="SMART" id="SM00248">
    <property type="entry name" value="ANK"/>
    <property type="match status" value="4"/>
</dbReference>
<feature type="domain" description="L-asparaginase N-terminal" evidence="9">
    <location>
        <begin position="63"/>
        <end position="276"/>
    </location>
</feature>
<evidence type="ECO:0000256" key="3">
    <source>
        <dbReference type="ARBA" id="ARBA00022801"/>
    </source>
</evidence>
<dbReference type="Gene3D" id="3.40.50.40">
    <property type="match status" value="1"/>
</dbReference>
<dbReference type="PANTHER" id="PTHR11707:SF28">
    <property type="entry name" value="60 KDA LYSOPHOSPHOLIPASE"/>
    <property type="match status" value="1"/>
</dbReference>
<dbReference type="InterPro" id="IPR006033">
    <property type="entry name" value="AsnA_fam"/>
</dbReference>
<dbReference type="Proteomes" id="UP000677803">
    <property type="component" value="Unassembled WGS sequence"/>
</dbReference>
<dbReference type="Gene3D" id="1.25.40.20">
    <property type="entry name" value="Ankyrin repeat-containing domain"/>
    <property type="match status" value="2"/>
</dbReference>
<evidence type="ECO:0000313" key="12">
    <source>
        <dbReference type="Proteomes" id="UP000677803"/>
    </source>
</evidence>
<dbReference type="InterPro" id="IPR041725">
    <property type="entry name" value="L-asparaginase_I"/>
</dbReference>
<proteinExistence type="inferred from homology"/>
<evidence type="ECO:0000313" key="11">
    <source>
        <dbReference type="EMBL" id="CAG5866400.1"/>
    </source>
</evidence>
<dbReference type="Pfam" id="PF12796">
    <property type="entry name" value="Ank_2"/>
    <property type="match status" value="1"/>
</dbReference>
<feature type="binding site" evidence="6">
    <location>
        <position position="144"/>
    </location>
    <ligand>
        <name>substrate</name>
    </ligand>
</feature>
<name>A0A8S4AHK1_9TELE</name>
<dbReference type="Gene3D" id="3.40.50.1170">
    <property type="entry name" value="L-asparaginase, N-terminal domain"/>
    <property type="match status" value="1"/>
</dbReference>
<comment type="similarity">
    <text evidence="5">In the N-terminal section; belongs to the asparaginase 1 family.</text>
</comment>
<evidence type="ECO:0000256" key="1">
    <source>
        <dbReference type="ARBA" id="ARBA00012920"/>
    </source>
</evidence>
<dbReference type="CDD" id="cd08963">
    <property type="entry name" value="L-asparaginase_I"/>
    <property type="match status" value="1"/>
</dbReference>
<dbReference type="AlphaFoldDB" id="A0A8S4AHK1"/>
<evidence type="ECO:0000256" key="4">
    <source>
        <dbReference type="ARBA" id="ARBA00023043"/>
    </source>
</evidence>
<feature type="domain" description="Asparaginase/glutaminase C-terminal" evidence="10">
    <location>
        <begin position="296"/>
        <end position="412"/>
    </location>
</feature>
<dbReference type="SMART" id="SM00870">
    <property type="entry name" value="Asparaginase"/>
    <property type="match status" value="1"/>
</dbReference>
<feature type="active site" evidence="8">
    <location>
        <position position="175"/>
    </location>
</feature>
<dbReference type="InterPro" id="IPR027474">
    <property type="entry name" value="L-asparaginase_N"/>
</dbReference>
<dbReference type="Pfam" id="PF00710">
    <property type="entry name" value="Asparaginase"/>
    <property type="match status" value="1"/>
</dbReference>
<evidence type="ECO:0000259" key="9">
    <source>
        <dbReference type="Pfam" id="PF00710"/>
    </source>
</evidence>
<dbReference type="NCBIfam" id="TIGR00519">
    <property type="entry name" value="asnASE_I"/>
    <property type="match status" value="1"/>
</dbReference>
<evidence type="ECO:0000256" key="2">
    <source>
        <dbReference type="ARBA" id="ARBA00022737"/>
    </source>
</evidence>